<feature type="region of interest" description="Disordered" evidence="1">
    <location>
        <begin position="26"/>
        <end position="48"/>
    </location>
</feature>
<name>A0A6J4UEG6_9BACT</name>
<proteinExistence type="predicted"/>
<reference evidence="2" key="1">
    <citation type="submission" date="2020-02" db="EMBL/GenBank/DDBJ databases">
        <authorList>
            <person name="Meier V. D."/>
        </authorList>
    </citation>
    <scope>NUCLEOTIDE SEQUENCE</scope>
    <source>
        <strain evidence="2">AVDCRST_MAG49</strain>
    </source>
</reference>
<protein>
    <submittedName>
        <fullName evidence="2">Uncharacterized protein</fullName>
    </submittedName>
</protein>
<accession>A0A6J4UEG6</accession>
<dbReference type="AlphaFoldDB" id="A0A6J4UEG6"/>
<gene>
    <name evidence="2" type="ORF">AVDCRST_MAG49-1356</name>
</gene>
<evidence type="ECO:0000256" key="1">
    <source>
        <dbReference type="SAM" id="MobiDB-lite"/>
    </source>
</evidence>
<evidence type="ECO:0000313" key="2">
    <source>
        <dbReference type="EMBL" id="CAA9546164.1"/>
    </source>
</evidence>
<dbReference type="EMBL" id="CADCWG010000081">
    <property type="protein sequence ID" value="CAA9546164.1"/>
    <property type="molecule type" value="Genomic_DNA"/>
</dbReference>
<organism evidence="2">
    <name type="scientific">uncultured Thermomicrobiales bacterium</name>
    <dbReference type="NCBI Taxonomy" id="1645740"/>
    <lineage>
        <taxon>Bacteria</taxon>
        <taxon>Pseudomonadati</taxon>
        <taxon>Thermomicrobiota</taxon>
        <taxon>Thermomicrobia</taxon>
        <taxon>Thermomicrobiales</taxon>
        <taxon>environmental samples</taxon>
    </lineage>
</organism>
<sequence>MAGRCMVLRIDVSGVRWVSWGRRGGTWGRPRSGVRAGHCREPGPPTET</sequence>